<dbReference type="EMBL" id="CP069028">
    <property type="protein sequence ID" value="QRC95894.1"/>
    <property type="molecule type" value="Genomic_DNA"/>
</dbReference>
<evidence type="ECO:0000313" key="3">
    <source>
        <dbReference type="Proteomes" id="UP000663193"/>
    </source>
</evidence>
<reference evidence="3" key="1">
    <citation type="journal article" date="2021" name="BMC Genomics">
        <title>Chromosome-level genome assembly and manually-curated proteome of model necrotroph Parastagonospora nodorum Sn15 reveals a genome-wide trove of candidate effector homologs, and redundancy of virulence-related functions within an accessory chromosome.</title>
        <authorList>
            <person name="Bertazzoni S."/>
            <person name="Jones D.A.B."/>
            <person name="Phan H.T."/>
            <person name="Tan K.-C."/>
            <person name="Hane J.K."/>
        </authorList>
    </citation>
    <scope>NUCLEOTIDE SEQUENCE [LARGE SCALE GENOMIC DNA]</scope>
    <source>
        <strain evidence="3">SN15 / ATCC MYA-4574 / FGSC 10173)</strain>
    </source>
</reference>
<keyword evidence="3" id="KW-1185">Reference proteome</keyword>
<keyword evidence="1" id="KW-0732">Signal</keyword>
<proteinExistence type="predicted"/>
<sequence>MLFFRALSLLSILVPGSAKPLLSGVVPRQDRAPLTWDQTICGDIVIDAQKGELTYHSKQLNMALISSR</sequence>
<evidence type="ECO:0000313" key="2">
    <source>
        <dbReference type="EMBL" id="QRC95894.1"/>
    </source>
</evidence>
<dbReference type="Proteomes" id="UP000663193">
    <property type="component" value="Chromosome 6"/>
</dbReference>
<protein>
    <submittedName>
        <fullName evidence="2">Uncharacterized protein</fullName>
    </submittedName>
</protein>
<organism evidence="2 3">
    <name type="scientific">Phaeosphaeria nodorum (strain SN15 / ATCC MYA-4574 / FGSC 10173)</name>
    <name type="common">Glume blotch fungus</name>
    <name type="synonym">Parastagonospora nodorum</name>
    <dbReference type="NCBI Taxonomy" id="321614"/>
    <lineage>
        <taxon>Eukaryota</taxon>
        <taxon>Fungi</taxon>
        <taxon>Dikarya</taxon>
        <taxon>Ascomycota</taxon>
        <taxon>Pezizomycotina</taxon>
        <taxon>Dothideomycetes</taxon>
        <taxon>Pleosporomycetidae</taxon>
        <taxon>Pleosporales</taxon>
        <taxon>Pleosporineae</taxon>
        <taxon>Phaeosphaeriaceae</taxon>
        <taxon>Parastagonospora</taxon>
    </lineage>
</organism>
<feature type="signal peptide" evidence="1">
    <location>
        <begin position="1"/>
        <end position="18"/>
    </location>
</feature>
<dbReference type="VEuPathDB" id="FungiDB:JI435_432890"/>
<accession>A0A7U2HZA5</accession>
<feature type="chain" id="PRO_5030701251" evidence="1">
    <location>
        <begin position="19"/>
        <end position="68"/>
    </location>
</feature>
<evidence type="ECO:0000256" key="1">
    <source>
        <dbReference type="SAM" id="SignalP"/>
    </source>
</evidence>
<name>A0A7U2HZA5_PHANO</name>
<gene>
    <name evidence="2" type="ORF">JI435_432890</name>
</gene>
<dbReference type="AlphaFoldDB" id="A0A7U2HZA5"/>